<dbReference type="GO" id="GO:0031177">
    <property type="term" value="F:phosphopantetheine binding"/>
    <property type="evidence" value="ECO:0007669"/>
    <property type="project" value="InterPro"/>
</dbReference>
<dbReference type="GO" id="GO:0043041">
    <property type="term" value="P:amino acid activation for nonribosomal peptide biosynthetic process"/>
    <property type="evidence" value="ECO:0007669"/>
    <property type="project" value="TreeGrafter"/>
</dbReference>
<evidence type="ECO:0000259" key="5">
    <source>
        <dbReference type="PROSITE" id="PS50075"/>
    </source>
</evidence>
<accession>E1V3N3</accession>
<dbReference type="PANTHER" id="PTHR45527:SF1">
    <property type="entry name" value="FATTY ACID SYNTHASE"/>
    <property type="match status" value="1"/>
</dbReference>
<dbReference type="Gene3D" id="1.10.1200.10">
    <property type="entry name" value="ACP-like"/>
    <property type="match status" value="1"/>
</dbReference>
<dbReference type="AlphaFoldDB" id="E1V3N3"/>
<proteinExistence type="predicted"/>
<evidence type="ECO:0000256" key="4">
    <source>
        <dbReference type="SAM" id="MobiDB-lite"/>
    </source>
</evidence>
<dbReference type="Proteomes" id="UP000008707">
    <property type="component" value="Chromosome"/>
</dbReference>
<feature type="domain" description="Carrier" evidence="5">
    <location>
        <begin position="440"/>
        <end position="515"/>
    </location>
</feature>
<evidence type="ECO:0000256" key="1">
    <source>
        <dbReference type="ARBA" id="ARBA00001957"/>
    </source>
</evidence>
<dbReference type="InterPro" id="IPR001242">
    <property type="entry name" value="Condensation_dom"/>
</dbReference>
<name>E1V3N3_HALED</name>
<dbReference type="Gene3D" id="3.30.559.10">
    <property type="entry name" value="Chloramphenicol acetyltransferase-like domain"/>
    <property type="match status" value="2"/>
</dbReference>
<dbReference type="GO" id="GO:0005737">
    <property type="term" value="C:cytoplasm"/>
    <property type="evidence" value="ECO:0007669"/>
    <property type="project" value="TreeGrafter"/>
</dbReference>
<dbReference type="InterPro" id="IPR006162">
    <property type="entry name" value="Ppantetheine_attach_site"/>
</dbReference>
<dbReference type="Gene3D" id="3.30.559.30">
    <property type="entry name" value="Nonribosomal peptide synthetase, condensation domain"/>
    <property type="match status" value="1"/>
</dbReference>
<keyword evidence="2" id="KW-0596">Phosphopantetheine</keyword>
<dbReference type="SMART" id="SM00823">
    <property type="entry name" value="PKS_PP"/>
    <property type="match status" value="1"/>
</dbReference>
<protein>
    <submittedName>
        <fullName evidence="6">Condensation domain protein</fullName>
    </submittedName>
</protein>
<dbReference type="HOGENOM" id="CLU_000022_52_2_6"/>
<dbReference type="OrthoDB" id="9757559at2"/>
<dbReference type="GO" id="GO:0003824">
    <property type="term" value="F:catalytic activity"/>
    <property type="evidence" value="ECO:0007669"/>
    <property type="project" value="InterPro"/>
</dbReference>
<dbReference type="KEGG" id="hel:HELO_2828"/>
<evidence type="ECO:0000313" key="7">
    <source>
        <dbReference type="Proteomes" id="UP000008707"/>
    </source>
</evidence>
<comment type="cofactor">
    <cofactor evidence="1">
        <name>pantetheine 4'-phosphate</name>
        <dbReference type="ChEBI" id="CHEBI:47942"/>
    </cofactor>
</comment>
<dbReference type="InterPro" id="IPR036736">
    <property type="entry name" value="ACP-like_sf"/>
</dbReference>
<feature type="region of interest" description="Disordered" evidence="4">
    <location>
        <begin position="25"/>
        <end position="52"/>
    </location>
</feature>
<dbReference type="SUPFAM" id="SSF47336">
    <property type="entry name" value="ACP-like"/>
    <property type="match status" value="1"/>
</dbReference>
<dbReference type="STRING" id="768066.HELO_2828"/>
<dbReference type="Pfam" id="PF00668">
    <property type="entry name" value="Condensation"/>
    <property type="match status" value="1"/>
</dbReference>
<dbReference type="GO" id="GO:0044550">
    <property type="term" value="P:secondary metabolite biosynthetic process"/>
    <property type="evidence" value="ECO:0007669"/>
    <property type="project" value="TreeGrafter"/>
</dbReference>
<organism evidence="6 7">
    <name type="scientific">Halomonas elongata (strain ATCC 33173 / DSM 2581 / NBRC 15536 / NCIMB 2198 / 1H9)</name>
    <dbReference type="NCBI Taxonomy" id="768066"/>
    <lineage>
        <taxon>Bacteria</taxon>
        <taxon>Pseudomonadati</taxon>
        <taxon>Pseudomonadota</taxon>
        <taxon>Gammaproteobacteria</taxon>
        <taxon>Oceanospirillales</taxon>
        <taxon>Halomonadaceae</taxon>
        <taxon>Halomonas</taxon>
    </lineage>
</organism>
<dbReference type="Pfam" id="PF00550">
    <property type="entry name" value="PP-binding"/>
    <property type="match status" value="1"/>
</dbReference>
<keyword evidence="3" id="KW-0597">Phosphoprotein</keyword>
<reference evidence="7" key="1">
    <citation type="journal article" date="2011" name="Environ. Microbiol.">
        <title>A blueprint of ectoine metabolism from the genome of the industrial producer Halomonas elongata DSM 2581(T).</title>
        <authorList>
            <person name="Schwibbert K."/>
            <person name="Marin-Sanguino A."/>
            <person name="Bagyan I."/>
            <person name="Heidrich G."/>
            <person name="Lentzen G."/>
            <person name="Seitz H."/>
            <person name="Rampp M."/>
            <person name="Schuster S.C."/>
            <person name="Klenk H.P."/>
            <person name="Pfeiffer F."/>
            <person name="Oesterhelt D."/>
            <person name="Kunte H.J."/>
        </authorList>
    </citation>
    <scope>NUCLEOTIDE SEQUENCE [LARGE SCALE GENOMIC DNA]</scope>
    <source>
        <strain evidence="7">ATCC 33173 / DSM 2581 / NBRC 15536 / NCIMB 2198 / 1H9</strain>
    </source>
</reference>
<dbReference type="PROSITE" id="PS50075">
    <property type="entry name" value="CARRIER"/>
    <property type="match status" value="1"/>
</dbReference>
<dbReference type="InterPro" id="IPR020806">
    <property type="entry name" value="PKS_PP-bd"/>
</dbReference>
<sequence>MPAIFFLLWRSGRYTVAQFPAHRTPVTPSPPFNLEPAPMMENQPESQPDSRLSNHEEYIWMQQQSPDSSLSELRAWKLGDKVELSRLLQALQTLTQHYPELDARYRFRDDGELVKTYAASTSPRVDLRQAHTTSDMARQLVEWQEVHWDLERVPPFKAAIIHCNEDVILALAAHKILAESWCVSRILQTVSGLYLDEPLASARHVLPAERVPALPSSVAPIQWSRNASGHAIQSLQTPLVPLGRARYLALKYKVSLSTHEIPLAPIASEGVDITTLRVIIATHFARFIAETGQHETIGLSLITPGGTHRLTLRPGDGDVLAHRTIMETIKGHASSISEPDDALPWIEINLTGGLTSPDGIIDQELLIPTREAHTDFMLAIMPDHGSSIDLVLTTGQAVSSHAGVFLLDRFLCRLASGEPSVSGLDTQPATSAEDTREDVADRLDIAMIILEEFRTTLGAPEMQQDDDFFDFGGHSLLATRIIGRLLDSHGLEVNFNDFFDAPSAEALAARISVTRADCSPSPSPPQTVASSKAPLALAQTSLWKAYAAHDFGTIFNLPFGLEFLDAVDESLFEQAFRDVLKRHAGLRTLFYQQDGRTWQQAISISELADYRWFWTSRESQGITLQDEASHRFDLASELPLRVRFLRDSKTGNQVLSLLVHHMAIDEWSLNTVIDDLRHAYLARSSGSEPLWTRPAPPFHDFAHQQHTAGVDPGHLQYWKDRLAGANSQLQLFSGDKPEETETASLAADWIEQPLTQEISNRLYAIARHHNVSLFNVIYTAIALTLHSIGQSRDIVIGTSASGRTDPTFYETVGYFTTMVAHRISVTPEMPIARLLDNIQHQIGESMAYADVPIDLIQQALGMAEGDGLPFEAYVQIHAKNALNGSLATADGETIRYRQIDPDKSESMFDLQFEIMEDNIEGENHLRLVITYNADRYHKEQAEKLGATIRKTLSFFAEHELLNAPVSEVTL</sequence>
<dbReference type="PROSITE" id="PS00012">
    <property type="entry name" value="PHOSPHOPANTETHEINE"/>
    <property type="match status" value="1"/>
</dbReference>
<dbReference type="InterPro" id="IPR009081">
    <property type="entry name" value="PP-bd_ACP"/>
</dbReference>
<dbReference type="SUPFAM" id="SSF52777">
    <property type="entry name" value="CoA-dependent acyltransferases"/>
    <property type="match status" value="3"/>
</dbReference>
<dbReference type="InterPro" id="IPR023213">
    <property type="entry name" value="CAT-like_dom_sf"/>
</dbReference>
<evidence type="ECO:0000256" key="2">
    <source>
        <dbReference type="ARBA" id="ARBA00022450"/>
    </source>
</evidence>
<gene>
    <name evidence="6" type="ordered locus">HELO_2828</name>
</gene>
<evidence type="ECO:0000313" key="6">
    <source>
        <dbReference type="EMBL" id="CBV42712.1"/>
    </source>
</evidence>
<dbReference type="EMBL" id="FN869568">
    <property type="protein sequence ID" value="CBV42712.1"/>
    <property type="molecule type" value="Genomic_DNA"/>
</dbReference>
<evidence type="ECO:0000256" key="3">
    <source>
        <dbReference type="ARBA" id="ARBA00022553"/>
    </source>
</evidence>
<dbReference type="eggNOG" id="COG1020">
    <property type="taxonomic scope" value="Bacteria"/>
</dbReference>
<dbReference type="PANTHER" id="PTHR45527">
    <property type="entry name" value="NONRIBOSOMAL PEPTIDE SYNTHETASE"/>
    <property type="match status" value="1"/>
</dbReference>